<dbReference type="SUPFAM" id="SSF51556">
    <property type="entry name" value="Metallo-dependent hydrolases"/>
    <property type="match status" value="1"/>
</dbReference>
<dbReference type="PROSITE" id="PS50056">
    <property type="entry name" value="TYR_PHOSPHATASE_2"/>
    <property type="match status" value="1"/>
</dbReference>
<keyword evidence="2" id="KW-0472">Membrane</keyword>
<protein>
    <submittedName>
        <fullName evidence="5">Uncharacterized protein</fullName>
    </submittedName>
</protein>
<feature type="domain" description="Tyrosine-protein phosphatase" evidence="3">
    <location>
        <begin position="1062"/>
        <end position="1210"/>
    </location>
</feature>
<dbReference type="InterPro" id="IPR036873">
    <property type="entry name" value="Rhodanese-like_dom_sf"/>
</dbReference>
<evidence type="ECO:0000259" key="3">
    <source>
        <dbReference type="PROSITE" id="PS50054"/>
    </source>
</evidence>
<dbReference type="Gene3D" id="3.10.310.70">
    <property type="match status" value="1"/>
</dbReference>
<dbReference type="PROSITE" id="PS50054">
    <property type="entry name" value="TYR_PHOSPHATASE_DUAL"/>
    <property type="match status" value="1"/>
</dbReference>
<dbReference type="STRING" id="764103.G7E2X5"/>
<dbReference type="EMBL" id="BABT02000117">
    <property type="protein sequence ID" value="GAA97156.1"/>
    <property type="molecule type" value="Genomic_DNA"/>
</dbReference>
<dbReference type="InParanoid" id="G7E2X5"/>
<dbReference type="AlphaFoldDB" id="G7E2X5"/>
<reference evidence="5 6" key="2">
    <citation type="journal article" date="2012" name="Open Biol.">
        <title>Characteristics of nucleosomes and linker DNA regions on the genome of the basidiomycete Mixia osmundae revealed by mono- and dinucleosome mapping.</title>
        <authorList>
            <person name="Nishida H."/>
            <person name="Kondo S."/>
            <person name="Matsumoto T."/>
            <person name="Suzuki Y."/>
            <person name="Yoshikawa H."/>
            <person name="Taylor T.D."/>
            <person name="Sugiyama J."/>
        </authorList>
    </citation>
    <scope>NUCLEOTIDE SEQUENCE [LARGE SCALE GENOMIC DNA]</scope>
    <source>
        <strain evidence="6">CBS 9802 / IAM 14324 / JCM 22182 / KY 12970</strain>
    </source>
</reference>
<dbReference type="Proteomes" id="UP000009131">
    <property type="component" value="Unassembled WGS sequence"/>
</dbReference>
<dbReference type="InterPro" id="IPR033932">
    <property type="entry name" value="YtcJ-like"/>
</dbReference>
<dbReference type="SUPFAM" id="SSF52821">
    <property type="entry name" value="Rhodanese/Cell cycle control phosphatase"/>
    <property type="match status" value="1"/>
</dbReference>
<dbReference type="InterPro" id="IPR000340">
    <property type="entry name" value="Dual-sp_phosphatase_cat-dom"/>
</dbReference>
<dbReference type="GO" id="GO:0016810">
    <property type="term" value="F:hydrolase activity, acting on carbon-nitrogen (but not peptide) bonds"/>
    <property type="evidence" value="ECO:0007669"/>
    <property type="project" value="InterPro"/>
</dbReference>
<dbReference type="Pfam" id="PF00782">
    <property type="entry name" value="DSPc"/>
    <property type="match status" value="1"/>
</dbReference>
<dbReference type="Gene3D" id="3.40.250.10">
    <property type="entry name" value="Rhodanese-like domain"/>
    <property type="match status" value="1"/>
</dbReference>
<reference evidence="5 6" key="1">
    <citation type="journal article" date="2011" name="J. Gen. Appl. Microbiol.">
        <title>Draft genome sequencing of the enigmatic basidiomycete Mixia osmundae.</title>
        <authorList>
            <person name="Nishida H."/>
            <person name="Nagatsuka Y."/>
            <person name="Sugiyama J."/>
        </authorList>
    </citation>
    <scope>NUCLEOTIDE SEQUENCE [LARGE SCALE GENOMIC DNA]</scope>
    <source>
        <strain evidence="6">CBS 9802 / IAM 14324 / JCM 22182 / KY 12970</strain>
    </source>
</reference>
<dbReference type="SMART" id="SM00195">
    <property type="entry name" value="DSPc"/>
    <property type="match status" value="1"/>
</dbReference>
<feature type="region of interest" description="Disordered" evidence="1">
    <location>
        <begin position="1216"/>
        <end position="1258"/>
    </location>
</feature>
<dbReference type="HOGENOM" id="CLU_265098_0_0_1"/>
<proteinExistence type="predicted"/>
<name>G7E2X5_MIXOS</name>
<feature type="compositionally biased region" description="Polar residues" evidence="1">
    <location>
        <begin position="1244"/>
        <end position="1258"/>
    </location>
</feature>
<feature type="compositionally biased region" description="Low complexity" evidence="1">
    <location>
        <begin position="1033"/>
        <end position="1050"/>
    </location>
</feature>
<evidence type="ECO:0000259" key="4">
    <source>
        <dbReference type="PROSITE" id="PS50056"/>
    </source>
</evidence>
<feature type="compositionally biased region" description="Low complexity" evidence="1">
    <location>
        <begin position="653"/>
        <end position="667"/>
    </location>
</feature>
<dbReference type="RefSeq" id="XP_014571044.1">
    <property type="nucleotide sequence ID" value="XM_014715558.1"/>
</dbReference>
<feature type="region of interest" description="Disordered" evidence="1">
    <location>
        <begin position="937"/>
        <end position="1021"/>
    </location>
</feature>
<evidence type="ECO:0000256" key="1">
    <source>
        <dbReference type="SAM" id="MobiDB-lite"/>
    </source>
</evidence>
<feature type="compositionally biased region" description="Low complexity" evidence="1">
    <location>
        <begin position="675"/>
        <end position="702"/>
    </location>
</feature>
<feature type="region of interest" description="Disordered" evidence="1">
    <location>
        <begin position="1033"/>
        <end position="1052"/>
    </location>
</feature>
<dbReference type="GO" id="GO:0140096">
    <property type="term" value="F:catalytic activity, acting on a protein"/>
    <property type="evidence" value="ECO:0007669"/>
    <property type="project" value="UniProtKB-ARBA"/>
</dbReference>
<organism evidence="5 6">
    <name type="scientific">Mixia osmundae (strain CBS 9802 / IAM 14324 / JCM 22182 / KY 12970)</name>
    <dbReference type="NCBI Taxonomy" id="764103"/>
    <lineage>
        <taxon>Eukaryota</taxon>
        <taxon>Fungi</taxon>
        <taxon>Dikarya</taxon>
        <taxon>Basidiomycota</taxon>
        <taxon>Pucciniomycotina</taxon>
        <taxon>Mixiomycetes</taxon>
        <taxon>Mixiales</taxon>
        <taxon>Mixiaceae</taxon>
        <taxon>Mixia</taxon>
    </lineage>
</organism>
<dbReference type="InterPro" id="IPR032466">
    <property type="entry name" value="Metal_Hydrolase"/>
</dbReference>
<dbReference type="InterPro" id="IPR029021">
    <property type="entry name" value="Prot-tyrosine_phosphatase-like"/>
</dbReference>
<gene>
    <name evidence="5" type="primary">Mo03832</name>
    <name evidence="5" type="ORF">E5Q_03832</name>
</gene>
<accession>G7E2X5</accession>
<dbReference type="Gene3D" id="3.20.20.140">
    <property type="entry name" value="Metal-dependent hydrolases"/>
    <property type="match status" value="1"/>
</dbReference>
<evidence type="ECO:0000313" key="6">
    <source>
        <dbReference type="Proteomes" id="UP000009131"/>
    </source>
</evidence>
<evidence type="ECO:0000256" key="2">
    <source>
        <dbReference type="SAM" id="Phobius"/>
    </source>
</evidence>
<dbReference type="Pfam" id="PF07969">
    <property type="entry name" value="Amidohydro_3"/>
    <property type="match status" value="1"/>
</dbReference>
<dbReference type="PANTHER" id="PTHR22642:SF2">
    <property type="entry name" value="PROTEIN LONG AFTER FAR-RED 3"/>
    <property type="match status" value="1"/>
</dbReference>
<keyword evidence="6" id="KW-1185">Reference proteome</keyword>
<sequence>MRRRVRQSADPSVDPATAPYVVAHPYARTQPAKSTQWPIAAVSLLVIAAAVFALRLLERPAFVFPLEYAVCTRGERLYTSDPAHPQDECVVVADSTIIAIDSLANVRRTYGDKDTLGSVFVSHGKTKRSIKVHTLPAAYSILPGLTDAHGHVLDLGHAAAAVTLKDASSEDHAARLVSEYIRSHPQAHDAILDGYEWDQTRWTPAVFPTARAFERYANLRDLKIVLKRVDFHALWLSQAAIDSLEPLPDQIDGGLIVRDETGRPTGVFLDAAMDFVVNRLPSWTDAQMEQYLHSAASRLLGFGIVGVHDAAVTLPILAMYKRLDAQKRLPLDIYAMVLCPELDQYCGDAVEAYQGHRLTVRSVKLFVDGALGSYGAYLHKPYSDDKSTRGILRTPAHTLKDLIQRWNAKGFQVNVHAIGDAANAAVLDGFESLLPEDLAVRRHRIEHAQIMTDQDVQRAARLGVIASVQPAQATSDMGYAEDRLGPERIRTAYAWRTFLNANVSIVLGSDFPVESANPFQGMHSAISRLDLNEQSPHGPQGWYSDQVLTRQEALAGFTSAPAFASFQEKRLGMLKPGMRADFVVIDRDLLAVPVSDMSRTPTMLTVLDGRVVHNQGFVVDRPTERDRPKRRDGLGAASVVVVLVDWTGRKAMPSSPSRPLGSPRWSSTTLERSGSKSYTFSSASSVSSGGSSSRRQNSVSMSPTATLQGLTEQLRRTSIDGLVRKSSSSSTRSSRHIRRKSSTSTSMSRGPSLKDPIDLRRTPSSSAGKRKASPLTAVEIIDSLAERKAMLESHEPLVLDVRSITAFLGVRLQDSINVSIPSLLLKRLKRGINLSHFQLENYITTEAGKQTLARLVKRKDGRTRRLVDLDCYIVGDEQLDRAGTSNTPRLGTVLLSVLEALRTDASAPKGRLYYLVDGFDKLRAISGSRGMLVVGEDAAPSAHSHESATPPRPKLSLTPSRSSPHDTPSRSLRAKSMSLTPSSDREGSPSTAMKPGSLRRINTETRNLDGPSSQPDKRSWKTAVSVSLQALCASQSRTPSRPRSAAISPSDLDHDKPEVFSVASILAGRLYLGPEPGTEEDVRALEQLGVRRILNLALEVVPKAELKMNTRFEQYHHILMRDFVEEQGVHEFLLRACFLISDANMHDAPIYCHCRAGKSRSVTAVLAYLIRSQKWTLKQAYKHVADRRPGISPNIGFVSSLMQWESEELGDKANLAAAADPREASSDTEHTRTTKSVRRPSYRMSKSFSIQSATAAEI</sequence>
<dbReference type="CDD" id="cd01300">
    <property type="entry name" value="YtcJ_like"/>
    <property type="match status" value="1"/>
</dbReference>
<dbReference type="Gene3D" id="2.30.40.10">
    <property type="entry name" value="Urease, subunit C, domain 1"/>
    <property type="match status" value="1"/>
</dbReference>
<dbReference type="CDD" id="cd14498">
    <property type="entry name" value="DSP"/>
    <property type="match status" value="1"/>
</dbReference>
<dbReference type="SUPFAM" id="SSF52799">
    <property type="entry name" value="(Phosphotyrosine protein) phosphatases II"/>
    <property type="match status" value="1"/>
</dbReference>
<dbReference type="InterPro" id="IPR013108">
    <property type="entry name" value="Amidohydro_3"/>
</dbReference>
<evidence type="ECO:0000313" key="5">
    <source>
        <dbReference type="EMBL" id="GAA97156.1"/>
    </source>
</evidence>
<dbReference type="OrthoDB" id="3501663at2759"/>
<feature type="transmembrane region" description="Helical" evidence="2">
    <location>
        <begin position="37"/>
        <end position="57"/>
    </location>
</feature>
<dbReference type="eggNOG" id="KOG1716">
    <property type="taxonomic scope" value="Eukaryota"/>
</dbReference>
<dbReference type="PANTHER" id="PTHR22642">
    <property type="entry name" value="IMIDAZOLONEPROPIONASE"/>
    <property type="match status" value="1"/>
</dbReference>
<dbReference type="InterPro" id="IPR011059">
    <property type="entry name" value="Metal-dep_hydrolase_composite"/>
</dbReference>
<dbReference type="SUPFAM" id="SSF51338">
    <property type="entry name" value="Composite domain of metallo-dependent hydrolases"/>
    <property type="match status" value="1"/>
</dbReference>
<feature type="compositionally biased region" description="Basic and acidic residues" evidence="1">
    <location>
        <begin position="1220"/>
        <end position="1232"/>
    </location>
</feature>
<feature type="domain" description="Tyrosine specific protein phosphatases" evidence="4">
    <location>
        <begin position="1130"/>
        <end position="1191"/>
    </location>
</feature>
<comment type="caution">
    <text evidence="5">The sequence shown here is derived from an EMBL/GenBank/DDBJ whole genome shotgun (WGS) entry which is preliminary data.</text>
</comment>
<dbReference type="InterPro" id="IPR020422">
    <property type="entry name" value="TYR_PHOSPHATASE_DUAL_dom"/>
</dbReference>
<dbReference type="InterPro" id="IPR000387">
    <property type="entry name" value="Tyr_Pase_dom"/>
</dbReference>
<feature type="region of interest" description="Disordered" evidence="1">
    <location>
        <begin position="651"/>
        <end position="772"/>
    </location>
</feature>
<dbReference type="Gene3D" id="3.90.190.10">
    <property type="entry name" value="Protein tyrosine phosphatase superfamily"/>
    <property type="match status" value="1"/>
</dbReference>
<keyword evidence="2" id="KW-1133">Transmembrane helix</keyword>
<keyword evidence="2" id="KW-0812">Transmembrane</keyword>